<dbReference type="AlphaFoldDB" id="Q1YTN9"/>
<dbReference type="EMBL" id="AAPI01000002">
    <property type="protein sequence ID" value="EAS47448.1"/>
    <property type="molecule type" value="Genomic_DNA"/>
</dbReference>
<sequence>MPQGFATFNPKKPLGDAFTGCWDNKFATVSNLKNSLLLGENHGIF</sequence>
<dbReference type="STRING" id="314287.GB2207_01552"/>
<reference evidence="1 2" key="1">
    <citation type="submission" date="2006-03" db="EMBL/GenBank/DDBJ databases">
        <authorList>
            <person name="Giovannoni S.J."/>
            <person name="Cho J.-C."/>
            <person name="Ferriera S."/>
            <person name="Johnson J."/>
            <person name="Kravitz S."/>
            <person name="Halpern A."/>
            <person name="Remington K."/>
            <person name="Beeson K."/>
            <person name="Tran B."/>
            <person name="Rogers Y.-H."/>
            <person name="Friedman R."/>
            <person name="Venter J.C."/>
        </authorList>
    </citation>
    <scope>NUCLEOTIDE SEQUENCE [LARGE SCALE GENOMIC DNA]</scope>
    <source>
        <strain evidence="1 2">HTCC2207</strain>
    </source>
</reference>
<evidence type="ECO:0000313" key="2">
    <source>
        <dbReference type="Proteomes" id="UP000005555"/>
    </source>
</evidence>
<name>Q1YTN9_9GAMM</name>
<dbReference type="Proteomes" id="UP000005555">
    <property type="component" value="Unassembled WGS sequence"/>
</dbReference>
<gene>
    <name evidence="1" type="ORF">GB2207_01552</name>
</gene>
<keyword evidence="2" id="KW-1185">Reference proteome</keyword>
<evidence type="ECO:0000313" key="1">
    <source>
        <dbReference type="EMBL" id="EAS47448.1"/>
    </source>
</evidence>
<dbReference type="HOGENOM" id="CLU_3200217_0_0_6"/>
<protein>
    <submittedName>
        <fullName evidence="1">Uncharacterized protein</fullName>
    </submittedName>
</protein>
<comment type="caution">
    <text evidence="1">The sequence shown here is derived from an EMBL/GenBank/DDBJ whole genome shotgun (WGS) entry which is preliminary data.</text>
</comment>
<organism evidence="1 2">
    <name type="scientific">gamma proteobacterium HTCC2207</name>
    <dbReference type="NCBI Taxonomy" id="314287"/>
    <lineage>
        <taxon>Bacteria</taxon>
        <taxon>Pseudomonadati</taxon>
        <taxon>Pseudomonadota</taxon>
        <taxon>Gammaproteobacteria</taxon>
        <taxon>Cellvibrionales</taxon>
        <taxon>Porticoccaceae</taxon>
        <taxon>SAR92 clade</taxon>
    </lineage>
</organism>
<accession>Q1YTN9</accession>
<proteinExistence type="predicted"/>